<feature type="transmembrane region" description="Helical" evidence="1">
    <location>
        <begin position="116"/>
        <end position="136"/>
    </location>
</feature>
<dbReference type="Proteomes" id="UP000222106">
    <property type="component" value="Unassembled WGS sequence"/>
</dbReference>
<feature type="transmembrane region" description="Helical" evidence="1">
    <location>
        <begin position="80"/>
        <end position="104"/>
    </location>
</feature>
<proteinExistence type="predicted"/>
<protein>
    <submittedName>
        <fullName evidence="2">Uncharacterized protein DUF3180</fullName>
    </submittedName>
</protein>
<gene>
    <name evidence="2" type="ORF">ATJ97_2824</name>
</gene>
<keyword evidence="1" id="KW-1133">Transmembrane helix</keyword>
<dbReference type="AlphaFoldDB" id="A0A2A9EQ20"/>
<dbReference type="EMBL" id="PDJI01000004">
    <property type="protein sequence ID" value="PFG40299.1"/>
    <property type="molecule type" value="Genomic_DNA"/>
</dbReference>
<evidence type="ECO:0000313" key="2">
    <source>
        <dbReference type="EMBL" id="PFG40299.1"/>
    </source>
</evidence>
<reference evidence="2 3" key="1">
    <citation type="submission" date="2017-10" db="EMBL/GenBank/DDBJ databases">
        <title>Sequencing the genomes of 1000 actinobacteria strains.</title>
        <authorList>
            <person name="Klenk H.-P."/>
        </authorList>
    </citation>
    <scope>NUCLEOTIDE SEQUENCE [LARGE SCALE GENOMIC DNA]</scope>
    <source>
        <strain evidence="2 3">DSM 21838</strain>
    </source>
</reference>
<dbReference type="Pfam" id="PF11377">
    <property type="entry name" value="DUF3180"/>
    <property type="match status" value="1"/>
</dbReference>
<name>A0A2A9EQ20_9MICO</name>
<keyword evidence="1" id="KW-0472">Membrane</keyword>
<dbReference type="RefSeq" id="WP_170037469.1">
    <property type="nucleotide sequence ID" value="NZ_PDJI01000004.1"/>
</dbReference>
<accession>A0A2A9EQ20</accession>
<evidence type="ECO:0000256" key="1">
    <source>
        <dbReference type="SAM" id="Phobius"/>
    </source>
</evidence>
<dbReference type="InterPro" id="IPR021517">
    <property type="entry name" value="DUF3180"/>
</dbReference>
<keyword evidence="1" id="KW-0812">Transmembrane</keyword>
<evidence type="ECO:0000313" key="3">
    <source>
        <dbReference type="Proteomes" id="UP000222106"/>
    </source>
</evidence>
<comment type="caution">
    <text evidence="2">The sequence shown here is derived from an EMBL/GenBank/DDBJ whole genome shotgun (WGS) entry which is preliminary data.</text>
</comment>
<organism evidence="2 3">
    <name type="scientific">Georgenia soli</name>
    <dbReference type="NCBI Taxonomy" id="638953"/>
    <lineage>
        <taxon>Bacteria</taxon>
        <taxon>Bacillati</taxon>
        <taxon>Actinomycetota</taxon>
        <taxon>Actinomycetes</taxon>
        <taxon>Micrococcales</taxon>
        <taxon>Bogoriellaceae</taxon>
        <taxon>Georgenia</taxon>
    </lineage>
</organism>
<feature type="transmembrane region" description="Helical" evidence="1">
    <location>
        <begin position="39"/>
        <end position="59"/>
    </location>
</feature>
<keyword evidence="3" id="KW-1185">Reference proteome</keyword>
<sequence length="160" mass="16506">MSRTSWQSLVLLALGGGLICFLLLEGAEARGFLPVPVPMISAAGPAVLAVVLLWLGRGVRRLVRQEATSMTPLGAARVVLLAKASSLVGSVLVGYFAAQVLVALDNLSAPLPREQAIAAGLALLSCLALVAVALLVEWWCRVPPDDEDDSSGVNHGASAA</sequence>